<dbReference type="Pfam" id="PF19273">
    <property type="entry name" value="Exportin-5"/>
    <property type="match status" value="1"/>
</dbReference>
<dbReference type="VEuPathDB" id="FungiDB:SeMB42_g03895"/>
<dbReference type="PANTHER" id="PTHR11223:SF3">
    <property type="entry name" value="EXPORTIN-5"/>
    <property type="match status" value="1"/>
</dbReference>
<name>A0A507D379_9FUNG</name>
<comment type="similarity">
    <text evidence="1">Belongs to the exportin family.</text>
</comment>
<evidence type="ECO:0000313" key="5">
    <source>
        <dbReference type="Proteomes" id="UP000317494"/>
    </source>
</evidence>
<dbReference type="InterPro" id="IPR011989">
    <property type="entry name" value="ARM-like"/>
</dbReference>
<dbReference type="PANTHER" id="PTHR11223">
    <property type="entry name" value="EXPORTIN 1/5"/>
    <property type="match status" value="1"/>
</dbReference>
<keyword evidence="5" id="KW-1185">Reference proteome</keyword>
<dbReference type="GO" id="GO:0005634">
    <property type="term" value="C:nucleus"/>
    <property type="evidence" value="ECO:0007669"/>
    <property type="project" value="TreeGrafter"/>
</dbReference>
<feature type="compositionally biased region" description="Basic and acidic residues" evidence="2">
    <location>
        <begin position="1274"/>
        <end position="1285"/>
    </location>
</feature>
<dbReference type="Pfam" id="PF08389">
    <property type="entry name" value="Xpo1"/>
    <property type="match status" value="1"/>
</dbReference>
<dbReference type="GO" id="GO:0006611">
    <property type="term" value="P:protein export from nucleus"/>
    <property type="evidence" value="ECO:0007669"/>
    <property type="project" value="InterPro"/>
</dbReference>
<evidence type="ECO:0000256" key="1">
    <source>
        <dbReference type="ARBA" id="ARBA00009466"/>
    </source>
</evidence>
<dbReference type="Gene3D" id="1.25.10.10">
    <property type="entry name" value="Leucine-rich Repeat Variant"/>
    <property type="match status" value="2"/>
</dbReference>
<dbReference type="SUPFAM" id="SSF48371">
    <property type="entry name" value="ARM repeat"/>
    <property type="match status" value="1"/>
</dbReference>
<gene>
    <name evidence="4" type="ORF">SeMB42_g03895</name>
</gene>
<sequence>MDTAVLDQIVEALNTIFSPSSTNDRRKLAHNFCESVKEAPNGPIIGHYLAKKDSGQPDVVRHFGLSALEHGVRFRWAQYSDQEREQIRNCVIDLIQTGTKDILVEPLYIKEKCARLFVEVAKRMWPGPGWEDADHFLRGLYDATPTSRELVLLILRSLAEDVFVFEDAVAELRKRELCSAMMASAVSSKLLNDDRQTRFSEGQPQVNSNGLVGQAGAVSNSNLAGMSRKLDQDMLTNFVRMDQDNEGWIVRWARALPELHEEWRREVQTGNSSTAAIAEKLCVATLNALQMYLDWVWLNALIETKLVYRIIDLLISESSYIRLSAIECLAVLGDRHLNAAESLREVSIVEPVFGYGLDTLVAVWARSHGAATLDPGTLNMVEQLNPVSEQEYVFVKRFVQTYTLIGVNHVCVKKPSCSIPPSFHKYLTLMIVIADHPSLLLSSSTMAFFNELLKHEAFKNTAEVQAVMPKLLELAIEGISRAAEVSEVSKYYNEMDFATTAEYNMYLHSNGLKMRDIVKSIVSLKPIESFQWLYGRIQSTLAMTADASSLNENGVLSAQAPQFRSFESTMKLIDVMVPAVPSDVIQGTDASKASIHQQLLPLMQEGVRTLTEYVSSDPAIVRLQMGMILPFAVVLSTNRDLLMSTLTKFFTFVSFTMPSEAIAVQQGLPLCEETKIVRIKACTSISKLASVMADELYTVYDQISEAIAGLIQKGLVFEEEQRHLAEAKLSIIHYSSLAAEEKRQRLKVIIDPYTSNWAMVPMSEFANNPTQFMKFLGIDVLSANVDKLNRVDGSLETADPQLHEILLQKKRDRGKVGILVASLIAFLRRTVDTRKKAKFAPKRNSREKLTASPPPHHQFWRDYVSAIVPNVLLLIQSIHAIWDRRVWDGLPPELSSIRDISQPERLFYVFGTTGRKPDDDPAIDVESSRGIPEELDRQIHLVRTWLVHMRDHCYHIVALLTYIDSDLYFIPGFAEALTTALFSAAPHLDNRHWKALITIVLPPLTLNCPGGNPLLHMVLPPFFEYVTKRLDSEWASAAAKGGFKPEDEEAEVGVNEDRMEDVSDEIISERILRDFTRAVSDLIGIIFTPSLDKPPPPAPRPIFANEELAEYIFSDVTIYTPLLHCLVRLIVYEDTKSSRRALNTMIRLVPFMAKSPQFAQYLGRDLLMASLTTLHDGYHADVHNEAVALVAEIHVRLRFGQNSRIPYETMLALPDMTPQRLELFESELRAKTASKDQQAVVKIFLQGITGMEVSQRFIRKDSFVLSSGPKERILHSERDSHRNDVVEGTSDSTTLGLESMFASSQSQER</sequence>
<dbReference type="InterPro" id="IPR045478">
    <property type="entry name" value="Exportin-5_C"/>
</dbReference>
<dbReference type="GO" id="GO:0042565">
    <property type="term" value="C:RNA nuclear export complex"/>
    <property type="evidence" value="ECO:0007669"/>
    <property type="project" value="TreeGrafter"/>
</dbReference>
<evidence type="ECO:0000313" key="4">
    <source>
        <dbReference type="EMBL" id="TPX45708.1"/>
    </source>
</evidence>
<evidence type="ECO:0000256" key="2">
    <source>
        <dbReference type="SAM" id="MobiDB-lite"/>
    </source>
</evidence>
<organism evidence="4 5">
    <name type="scientific">Synchytrium endobioticum</name>
    <dbReference type="NCBI Taxonomy" id="286115"/>
    <lineage>
        <taxon>Eukaryota</taxon>
        <taxon>Fungi</taxon>
        <taxon>Fungi incertae sedis</taxon>
        <taxon>Chytridiomycota</taxon>
        <taxon>Chytridiomycota incertae sedis</taxon>
        <taxon>Chytridiomycetes</taxon>
        <taxon>Synchytriales</taxon>
        <taxon>Synchytriaceae</taxon>
        <taxon>Synchytrium</taxon>
    </lineage>
</organism>
<dbReference type="InterPro" id="IPR016024">
    <property type="entry name" value="ARM-type_fold"/>
</dbReference>
<dbReference type="InterPro" id="IPR013598">
    <property type="entry name" value="Exportin-1/Importin-b-like"/>
</dbReference>
<dbReference type="Proteomes" id="UP000317494">
    <property type="component" value="Unassembled WGS sequence"/>
</dbReference>
<dbReference type="GO" id="GO:0005049">
    <property type="term" value="F:nuclear export signal receptor activity"/>
    <property type="evidence" value="ECO:0007669"/>
    <property type="project" value="InterPro"/>
</dbReference>
<dbReference type="InterPro" id="IPR001494">
    <property type="entry name" value="Importin-beta_N"/>
</dbReference>
<dbReference type="GO" id="GO:0031267">
    <property type="term" value="F:small GTPase binding"/>
    <property type="evidence" value="ECO:0007669"/>
    <property type="project" value="InterPro"/>
</dbReference>
<reference evidence="4 5" key="1">
    <citation type="journal article" date="2019" name="Sci. Rep.">
        <title>Comparative genomics of chytrid fungi reveal insights into the obligate biotrophic and pathogenic lifestyle of Synchytrium endobioticum.</title>
        <authorList>
            <person name="van de Vossenberg B.T.L.H."/>
            <person name="Warris S."/>
            <person name="Nguyen H.D.T."/>
            <person name="van Gent-Pelzer M.P.E."/>
            <person name="Joly D.L."/>
            <person name="van de Geest H.C."/>
            <person name="Bonants P.J.M."/>
            <person name="Smith D.S."/>
            <person name="Levesque C.A."/>
            <person name="van der Lee T.A.J."/>
        </authorList>
    </citation>
    <scope>NUCLEOTIDE SEQUENCE [LARGE SCALE GENOMIC DNA]</scope>
    <source>
        <strain evidence="4 5">MB42</strain>
    </source>
</reference>
<proteinExistence type="inferred from homology"/>
<comment type="caution">
    <text evidence="4">The sequence shown here is derived from an EMBL/GenBank/DDBJ whole genome shotgun (WGS) entry which is preliminary data.</text>
</comment>
<dbReference type="EMBL" id="QEAN01000148">
    <property type="protein sequence ID" value="TPX45708.1"/>
    <property type="molecule type" value="Genomic_DNA"/>
</dbReference>
<feature type="region of interest" description="Disordered" evidence="2">
    <location>
        <begin position="1274"/>
        <end position="1309"/>
    </location>
</feature>
<accession>A0A507D379</accession>
<dbReference type="GO" id="GO:0005737">
    <property type="term" value="C:cytoplasm"/>
    <property type="evidence" value="ECO:0007669"/>
    <property type="project" value="TreeGrafter"/>
</dbReference>
<feature type="domain" description="Importin N-terminal" evidence="3">
    <location>
        <begin position="29"/>
        <end position="97"/>
    </location>
</feature>
<dbReference type="GO" id="GO:0006405">
    <property type="term" value="P:RNA export from nucleus"/>
    <property type="evidence" value="ECO:0007669"/>
    <property type="project" value="TreeGrafter"/>
</dbReference>
<dbReference type="GO" id="GO:0003723">
    <property type="term" value="F:RNA binding"/>
    <property type="evidence" value="ECO:0007669"/>
    <property type="project" value="TreeGrafter"/>
</dbReference>
<dbReference type="STRING" id="286115.A0A507D379"/>
<dbReference type="InterPro" id="IPR045065">
    <property type="entry name" value="XPO1/5"/>
</dbReference>
<feature type="compositionally biased region" description="Polar residues" evidence="2">
    <location>
        <begin position="1289"/>
        <end position="1309"/>
    </location>
</feature>
<protein>
    <recommendedName>
        <fullName evidence="3">Importin N-terminal domain-containing protein</fullName>
    </recommendedName>
</protein>
<evidence type="ECO:0000259" key="3">
    <source>
        <dbReference type="SMART" id="SM00913"/>
    </source>
</evidence>
<dbReference type="SMART" id="SM00913">
    <property type="entry name" value="IBN_N"/>
    <property type="match status" value="1"/>
</dbReference>